<dbReference type="PROSITE" id="PS01229">
    <property type="entry name" value="COF_2"/>
    <property type="match status" value="1"/>
</dbReference>
<keyword evidence="2" id="KW-1185">Reference proteome</keyword>
<keyword evidence="1" id="KW-0378">Hydrolase</keyword>
<dbReference type="SUPFAM" id="SSF56784">
    <property type="entry name" value="HAD-like"/>
    <property type="match status" value="1"/>
</dbReference>
<dbReference type="PANTHER" id="PTHR10000">
    <property type="entry name" value="PHOSPHOSERINE PHOSPHATASE"/>
    <property type="match status" value="1"/>
</dbReference>
<dbReference type="SFLD" id="SFLDS00003">
    <property type="entry name" value="Haloacid_Dehalogenase"/>
    <property type="match status" value="1"/>
</dbReference>
<sequence length="250" mass="28138">MTPSRWRLIALDMDGTTLSHDLAISDENKKWIRKARESGIEVTFATGRHISGIVRKSIRDLELNAPAVTMNGSEVWTPQEQLLSRRSLTVDDIQWLLGVARQAGTKYWGDTVEGHFEELEFPNTLDDYTWLKFGFYSTDSTRIQQVWQTLEREERFELSNSHPLNVEVNPLGVTKATGLQTVCDYLNIDPSKVVVMGDSLNDVPMIKWAGLGVAMGNAQDTVKRVADFVTGRNDENGVAQAIERILNNDI</sequence>
<dbReference type="Proteomes" id="UP001164803">
    <property type="component" value="Chromosome"/>
</dbReference>
<dbReference type="SFLD" id="SFLDG01140">
    <property type="entry name" value="C2.B:_Phosphomannomutase_and_P"/>
    <property type="match status" value="1"/>
</dbReference>
<dbReference type="InterPro" id="IPR023214">
    <property type="entry name" value="HAD_sf"/>
</dbReference>
<proteinExistence type="predicted"/>
<dbReference type="GO" id="GO:0016787">
    <property type="term" value="F:hydrolase activity"/>
    <property type="evidence" value="ECO:0007669"/>
    <property type="project" value="UniProtKB-KW"/>
</dbReference>
<dbReference type="InterPro" id="IPR036412">
    <property type="entry name" value="HAD-like_sf"/>
</dbReference>
<dbReference type="InterPro" id="IPR006379">
    <property type="entry name" value="HAD-SF_hydro_IIB"/>
</dbReference>
<evidence type="ECO:0000313" key="1">
    <source>
        <dbReference type="EMBL" id="WAH35630.1"/>
    </source>
</evidence>
<evidence type="ECO:0000313" key="2">
    <source>
        <dbReference type="Proteomes" id="UP001164803"/>
    </source>
</evidence>
<dbReference type="Gene3D" id="3.30.1240.10">
    <property type="match status" value="1"/>
</dbReference>
<dbReference type="CDD" id="cd07516">
    <property type="entry name" value="HAD_Pase"/>
    <property type="match status" value="1"/>
</dbReference>
<protein>
    <submittedName>
        <fullName evidence="1">Cof-type HAD-IIB family hydrolase</fullName>
    </submittedName>
</protein>
<name>A0ABY6Z0Y0_9BACL</name>
<organism evidence="1 2">
    <name type="scientific">Alicyclobacillus dauci</name>
    <dbReference type="NCBI Taxonomy" id="1475485"/>
    <lineage>
        <taxon>Bacteria</taxon>
        <taxon>Bacillati</taxon>
        <taxon>Bacillota</taxon>
        <taxon>Bacilli</taxon>
        <taxon>Bacillales</taxon>
        <taxon>Alicyclobacillaceae</taxon>
        <taxon>Alicyclobacillus</taxon>
    </lineage>
</organism>
<dbReference type="NCBIfam" id="TIGR01484">
    <property type="entry name" value="HAD-SF-IIB"/>
    <property type="match status" value="1"/>
</dbReference>
<dbReference type="PANTHER" id="PTHR10000:SF55">
    <property type="entry name" value="5-AMINO-6-(5-PHOSPHO-D-RIBITYLAMINO)URACIL PHOSPHATASE YCSE"/>
    <property type="match status" value="1"/>
</dbReference>
<dbReference type="Gene3D" id="3.40.50.1000">
    <property type="entry name" value="HAD superfamily/HAD-like"/>
    <property type="match status" value="1"/>
</dbReference>
<reference evidence="1" key="1">
    <citation type="submission" date="2022-08" db="EMBL/GenBank/DDBJ databases">
        <title>Alicyclobacillus dauci DSM2870, complete genome.</title>
        <authorList>
            <person name="Wang Q."/>
            <person name="Cai R."/>
            <person name="Wang Z."/>
        </authorList>
    </citation>
    <scope>NUCLEOTIDE SEQUENCE</scope>
    <source>
        <strain evidence="1">DSM 28700</strain>
    </source>
</reference>
<gene>
    <name evidence="1" type="ORF">NZD86_15285</name>
</gene>
<dbReference type="Pfam" id="PF08282">
    <property type="entry name" value="Hydrolase_3"/>
    <property type="match status" value="1"/>
</dbReference>
<accession>A0ABY6Z0Y0</accession>
<dbReference type="PRINTS" id="PR00119">
    <property type="entry name" value="CATATPASE"/>
</dbReference>
<dbReference type="EMBL" id="CP104064">
    <property type="protein sequence ID" value="WAH35630.1"/>
    <property type="molecule type" value="Genomic_DNA"/>
</dbReference>
<dbReference type="RefSeq" id="WP_268042913.1">
    <property type="nucleotide sequence ID" value="NZ_CP104064.1"/>
</dbReference>